<dbReference type="RefSeq" id="WP_046005602.1">
    <property type="nucleotide sequence ID" value="NZ_JXYA01000031.1"/>
</dbReference>
<dbReference type="PATRIC" id="fig|43658.5.peg.2959"/>
<gene>
    <name evidence="1" type="ORF">TW77_14000</name>
</gene>
<dbReference type="AlphaFoldDB" id="A0A0F4QKY9"/>
<evidence type="ECO:0000313" key="1">
    <source>
        <dbReference type="EMBL" id="KJZ07964.1"/>
    </source>
</evidence>
<evidence type="ECO:0000313" key="2">
    <source>
        <dbReference type="Proteomes" id="UP000033452"/>
    </source>
</evidence>
<accession>A0A0F4QKY9</accession>
<comment type="caution">
    <text evidence="1">The sequence shown here is derived from an EMBL/GenBank/DDBJ whole genome shotgun (WGS) entry which is preliminary data.</text>
</comment>
<name>A0A0F4QKY9_9GAMM</name>
<proteinExistence type="predicted"/>
<reference evidence="1 2" key="1">
    <citation type="journal article" date="2015" name="BMC Genomics">
        <title>Genome mining reveals unlocked bioactive potential of marine Gram-negative bacteria.</title>
        <authorList>
            <person name="Machado H."/>
            <person name="Sonnenschein E.C."/>
            <person name="Melchiorsen J."/>
            <person name="Gram L."/>
        </authorList>
    </citation>
    <scope>NUCLEOTIDE SEQUENCE [LARGE SCALE GENOMIC DNA]</scope>
    <source>
        <strain evidence="1 2">S2471</strain>
    </source>
</reference>
<dbReference type="Proteomes" id="UP000033452">
    <property type="component" value="Unassembled WGS sequence"/>
</dbReference>
<organism evidence="1 2">
    <name type="scientific">Pseudoalteromonas rubra</name>
    <dbReference type="NCBI Taxonomy" id="43658"/>
    <lineage>
        <taxon>Bacteria</taxon>
        <taxon>Pseudomonadati</taxon>
        <taxon>Pseudomonadota</taxon>
        <taxon>Gammaproteobacteria</taxon>
        <taxon>Alteromonadales</taxon>
        <taxon>Pseudoalteromonadaceae</taxon>
        <taxon>Pseudoalteromonas</taxon>
    </lineage>
</organism>
<sequence length="200" mass="21719">MALEHDIASLVEASEALASTVDNQIESINNTVSSKMTEVNSFVAQQKARVDSSLDDLTVIGDGGLGTLSMGIAHFFTSGSGPTKVHLRLPLNVKTHDEMFHLKVRGYAYHEGKVVDATFVGYSYARIGELIKKQAIGSHLPTLYVGSDDHVYCRLSFTHKHFLTFSVDAMRVGNGRLLKAGDIEVIESDAEQVQGGHDAE</sequence>
<dbReference type="EMBL" id="JXYA01000031">
    <property type="protein sequence ID" value="KJZ07964.1"/>
    <property type="molecule type" value="Genomic_DNA"/>
</dbReference>
<keyword evidence="2" id="KW-1185">Reference proteome</keyword>
<dbReference type="OrthoDB" id="5830125at2"/>
<protein>
    <submittedName>
        <fullName evidence="1">Uncharacterized protein</fullName>
    </submittedName>
</protein>